<dbReference type="AlphaFoldDB" id="A0A6L9EKE8"/>
<organism evidence="1 3">
    <name type="scientific">Clostridium butyricum</name>
    <dbReference type="NCBI Taxonomy" id="1492"/>
    <lineage>
        <taxon>Bacteria</taxon>
        <taxon>Bacillati</taxon>
        <taxon>Bacillota</taxon>
        <taxon>Clostridia</taxon>
        <taxon>Eubacteriales</taxon>
        <taxon>Clostridiaceae</taxon>
        <taxon>Clostridium</taxon>
    </lineage>
</organism>
<protein>
    <submittedName>
        <fullName evidence="1">Putative motility protein</fullName>
    </submittedName>
</protein>
<dbReference type="EMBL" id="WOFV02000002">
    <property type="protein sequence ID" value="NAS16465.1"/>
    <property type="molecule type" value="Genomic_DNA"/>
</dbReference>
<dbReference type="InterPro" id="IPR025906">
    <property type="entry name" value="YjfB_motility"/>
</dbReference>
<evidence type="ECO:0000313" key="2">
    <source>
        <dbReference type="EMBL" id="VYT90231.1"/>
    </source>
</evidence>
<sequence>MDIVSLAMNLSQASLATKVATSVTKMAMDDGVQAATQMTEMIGNAVDPNLGNKIDVRA</sequence>
<reference evidence="2" key="1">
    <citation type="submission" date="2019-11" db="EMBL/GenBank/DDBJ databases">
        <authorList>
            <person name="Feng L."/>
        </authorList>
    </citation>
    <scope>NUCLEOTIDE SEQUENCE</scope>
    <source>
        <strain evidence="2">CButyricumLFYP62</strain>
    </source>
</reference>
<dbReference type="EMBL" id="CACRTU010000009">
    <property type="protein sequence ID" value="VYT90231.1"/>
    <property type="molecule type" value="Genomic_DNA"/>
</dbReference>
<dbReference type="Pfam" id="PF14070">
    <property type="entry name" value="YjfB_motility"/>
    <property type="match status" value="1"/>
</dbReference>
<evidence type="ECO:0000313" key="1">
    <source>
        <dbReference type="EMBL" id="NAS16465.1"/>
    </source>
</evidence>
<gene>
    <name evidence="2" type="ORF">CBLFYP62_01025</name>
    <name evidence="1" type="ORF">GND98_000905</name>
</gene>
<dbReference type="OrthoDB" id="1924973at2"/>
<evidence type="ECO:0000313" key="3">
    <source>
        <dbReference type="Proteomes" id="UP000474042"/>
    </source>
</evidence>
<reference evidence="1 3" key="2">
    <citation type="submission" date="2020-01" db="EMBL/GenBank/DDBJ databases">
        <title>Genome sequence of a 1,3-propanediol producer, Clostridium butyricum S3.</title>
        <authorList>
            <person name="Zhou J."/>
        </authorList>
    </citation>
    <scope>NUCLEOTIDE SEQUENCE [LARGE SCALE GENOMIC DNA]</scope>
    <source>
        <strain evidence="1 3">S3</strain>
    </source>
</reference>
<name>A0A6L9EKE8_CLOBU</name>
<accession>A0A6L9EKE8</accession>
<proteinExistence type="predicted"/>
<dbReference type="Proteomes" id="UP000474042">
    <property type="component" value="Unassembled WGS sequence"/>
</dbReference>
<dbReference type="RefSeq" id="WP_003429309.1">
    <property type="nucleotide sequence ID" value="NZ_BKBB01000014.1"/>
</dbReference>